<evidence type="ECO:0000256" key="5">
    <source>
        <dbReference type="SAM" id="Phobius"/>
    </source>
</evidence>
<evidence type="ECO:0000259" key="6">
    <source>
        <dbReference type="Pfam" id="PF01694"/>
    </source>
</evidence>
<evidence type="ECO:0000313" key="7">
    <source>
        <dbReference type="EMBL" id="ALG82205.1"/>
    </source>
</evidence>
<proteinExistence type="predicted"/>
<evidence type="ECO:0000256" key="3">
    <source>
        <dbReference type="ARBA" id="ARBA00022989"/>
    </source>
</evidence>
<evidence type="ECO:0000313" key="8">
    <source>
        <dbReference type="Proteomes" id="UP000060390"/>
    </source>
</evidence>
<dbReference type="GeneID" id="26010657"/>
<comment type="subcellular location">
    <subcellularLocation>
        <location evidence="1">Membrane</location>
        <topology evidence="1">Multi-pass membrane protein</topology>
    </subcellularLocation>
</comment>
<dbReference type="GO" id="GO:0004252">
    <property type="term" value="F:serine-type endopeptidase activity"/>
    <property type="evidence" value="ECO:0007669"/>
    <property type="project" value="InterPro"/>
</dbReference>
<dbReference type="Gene3D" id="1.20.1540.10">
    <property type="entry name" value="Rhomboid-like"/>
    <property type="match status" value="1"/>
</dbReference>
<evidence type="ECO:0000256" key="4">
    <source>
        <dbReference type="ARBA" id="ARBA00023136"/>
    </source>
</evidence>
<dbReference type="GO" id="GO:0016020">
    <property type="term" value="C:membrane"/>
    <property type="evidence" value="ECO:0007669"/>
    <property type="project" value="UniProtKB-SubCell"/>
</dbReference>
<feature type="transmembrane region" description="Helical" evidence="5">
    <location>
        <begin position="102"/>
        <end position="120"/>
    </location>
</feature>
<feature type="transmembrane region" description="Helical" evidence="5">
    <location>
        <begin position="222"/>
        <end position="246"/>
    </location>
</feature>
<feature type="domain" description="Peptidase S54 rhomboid" evidence="6">
    <location>
        <begin position="89"/>
        <end position="246"/>
    </location>
</feature>
<feature type="transmembrane region" description="Helical" evidence="5">
    <location>
        <begin position="321"/>
        <end position="341"/>
    </location>
</feature>
<keyword evidence="4 5" id="KW-0472">Membrane</keyword>
<feature type="transmembrane region" description="Helical" evidence="5">
    <location>
        <begin position="258"/>
        <end position="279"/>
    </location>
</feature>
<name>A0A0N9NAZ5_9EURY</name>
<sequence>MDLPQRAFQVAVPVALAVSLLVVRRLDRPRGRWGRRLRSRLLLGVPWGTATTVVLVAAVYLGLQGGFSTPRSPLHLPFTSWSYLYPLGVLTAPFSHQSLGHVTGNLLGTIVLAPLAEYAFSHFPTERGSSTFATWRTNPYVRAFLVFPAGVLAVGLLTSVFAWGPIIGFSGVVFAFAGFALVRYPMATVVAYVARDMVGTLYHVLRDPIVTGSASSSFGPPWWAGIAIQGHLLGFLLGATVAAALVSGRSKHEIPSALRLWTGAVFVGSNMTLWAVWWYREGGYVLYRGAGLVLVVVLALLLATIVRAGDEPIPGGLTKRQLGIVALLFPILTMGFVAVPLNATMIDEPEAPEASIEVNDYTLTYATQVTDPRSPAINETVVGETAQINASGVIVTSDRRSLWTEAISAGQLAYDGERVTKVGGVGWSRSVTAIRDGWRVVGNATVYQVALRPAGENATWVYASSPKRAEPKIAGQTVTIRPDNGTFTAAVATDDGAVEKSGLPAQNESVTIGNLTLTTEDDRLFAETNDTRVRVATRETYE</sequence>
<feature type="transmembrane region" description="Helical" evidence="5">
    <location>
        <begin position="6"/>
        <end position="23"/>
    </location>
</feature>
<dbReference type="SUPFAM" id="SSF144091">
    <property type="entry name" value="Rhomboid-like"/>
    <property type="match status" value="1"/>
</dbReference>
<reference evidence="8" key="1">
    <citation type="submission" date="2015-05" db="EMBL/GenBank/DDBJ databases">
        <title>Complete genome sequence of Halanaeroarchaeum sulfurireducens type strain M27-SA2, a sulfate-reducer haloarchaeon from marine anoxic lake Medee.</title>
        <authorList>
            <person name="Messina E."/>
            <person name="Kublanov I.V."/>
            <person name="Toshchakov S."/>
            <person name="Arcadi E."/>
            <person name="La Spada G."/>
            <person name="La Cono V."/>
            <person name="Yakimov M.M."/>
        </authorList>
    </citation>
    <scope>NUCLEOTIDE SEQUENCE [LARGE SCALE GENOMIC DNA]</scope>
    <source>
        <strain evidence="8">M27-SA2</strain>
    </source>
</reference>
<keyword evidence="3 5" id="KW-1133">Transmembrane helix</keyword>
<dbReference type="Pfam" id="PF01694">
    <property type="entry name" value="Rhomboid"/>
    <property type="match status" value="1"/>
</dbReference>
<feature type="transmembrane region" description="Helical" evidence="5">
    <location>
        <begin position="140"/>
        <end position="164"/>
    </location>
</feature>
<dbReference type="PATRIC" id="fig|1604004.5.peg.1382"/>
<evidence type="ECO:0000256" key="1">
    <source>
        <dbReference type="ARBA" id="ARBA00004141"/>
    </source>
</evidence>
<protein>
    <submittedName>
        <fullName evidence="7">Rhomboid family protein</fullName>
    </submittedName>
</protein>
<gene>
    <name evidence="7" type="ORF">HLASA_1312</name>
</gene>
<dbReference type="KEGG" id="hsf:HLASA_1312"/>
<keyword evidence="2 5" id="KW-0812">Transmembrane</keyword>
<dbReference type="InterPro" id="IPR035952">
    <property type="entry name" value="Rhomboid-like_sf"/>
</dbReference>
<feature type="transmembrane region" description="Helical" evidence="5">
    <location>
        <begin position="171"/>
        <end position="194"/>
    </location>
</feature>
<feature type="transmembrane region" description="Helical" evidence="5">
    <location>
        <begin position="44"/>
        <end position="63"/>
    </location>
</feature>
<dbReference type="EMBL" id="CP011564">
    <property type="protein sequence ID" value="ALG82205.1"/>
    <property type="molecule type" value="Genomic_DNA"/>
</dbReference>
<organism evidence="7 8">
    <name type="scientific">Halanaeroarchaeum sulfurireducens</name>
    <dbReference type="NCBI Taxonomy" id="1604004"/>
    <lineage>
        <taxon>Archaea</taxon>
        <taxon>Methanobacteriati</taxon>
        <taxon>Methanobacteriota</taxon>
        <taxon>Stenosarchaea group</taxon>
        <taxon>Halobacteria</taxon>
        <taxon>Halobacteriales</taxon>
        <taxon>Halobacteriaceae</taxon>
        <taxon>Halanaeroarchaeum</taxon>
    </lineage>
</organism>
<dbReference type="InterPro" id="IPR022764">
    <property type="entry name" value="Peptidase_S54_rhomboid_dom"/>
</dbReference>
<accession>A0A0N9NAZ5</accession>
<dbReference type="Proteomes" id="UP000060390">
    <property type="component" value="Chromosome"/>
</dbReference>
<dbReference type="RefSeq" id="WP_054519714.1">
    <property type="nucleotide sequence ID" value="NZ_CP011564.1"/>
</dbReference>
<feature type="transmembrane region" description="Helical" evidence="5">
    <location>
        <begin position="285"/>
        <end position="309"/>
    </location>
</feature>
<reference evidence="7 8" key="2">
    <citation type="journal article" date="2016" name="Stand. Genomic Sci.">
        <title>Complete genome sequence of 'Halanaeroarchaeum sulfurireducens' M27-SA2, a sulfur-reducing and acetate-oxidizing haloarchaeon from the deep-sea hypersaline anoxic lake Medee.</title>
        <authorList>
            <person name="Messina E."/>
            <person name="Sorokin D.Y."/>
            <person name="Kublanov I.V."/>
            <person name="Toshchakov S."/>
            <person name="Lopatina A."/>
            <person name="Arcadi E."/>
            <person name="Smedile F."/>
            <person name="La Spada G."/>
            <person name="La Cono V."/>
            <person name="Yakimov M.M."/>
        </authorList>
    </citation>
    <scope>NUCLEOTIDE SEQUENCE [LARGE SCALE GENOMIC DNA]</scope>
    <source>
        <strain evidence="7 8">M27-SA2</strain>
    </source>
</reference>
<evidence type="ECO:0000256" key="2">
    <source>
        <dbReference type="ARBA" id="ARBA00022692"/>
    </source>
</evidence>
<dbReference type="AlphaFoldDB" id="A0A0N9NAZ5"/>